<evidence type="ECO:0000256" key="4">
    <source>
        <dbReference type="ARBA" id="ARBA00022490"/>
    </source>
</evidence>
<evidence type="ECO:0000256" key="2">
    <source>
        <dbReference type="ARBA" id="ARBA00004496"/>
    </source>
</evidence>
<comment type="subcellular location">
    <subcellularLocation>
        <location evidence="2">Cytoplasm</location>
    </subcellularLocation>
    <subcellularLocation>
        <location evidence="1">Nucleus</location>
    </subcellularLocation>
</comment>
<dbReference type="SUPFAM" id="SSF55666">
    <property type="entry name" value="Ribonuclease PH domain 2-like"/>
    <property type="match status" value="1"/>
</dbReference>
<evidence type="ECO:0000256" key="1">
    <source>
        <dbReference type="ARBA" id="ARBA00004123"/>
    </source>
</evidence>
<dbReference type="InterPro" id="IPR036345">
    <property type="entry name" value="ExoRNase_PH_dom2_sf"/>
</dbReference>
<dbReference type="PANTHER" id="PTHR11953">
    <property type="entry name" value="EXOSOME COMPLEX COMPONENT"/>
    <property type="match status" value="1"/>
</dbReference>
<dbReference type="GO" id="GO:0000176">
    <property type="term" value="C:nuclear exosome (RNase complex)"/>
    <property type="evidence" value="ECO:0007669"/>
    <property type="project" value="TreeGrafter"/>
</dbReference>
<dbReference type="GO" id="GO:0003723">
    <property type="term" value="F:RNA binding"/>
    <property type="evidence" value="ECO:0007669"/>
    <property type="project" value="UniProtKB-KW"/>
</dbReference>
<protein>
    <submittedName>
        <fullName evidence="10">CSON010529 protein</fullName>
    </submittedName>
</protein>
<dbReference type="GO" id="GO:0034475">
    <property type="term" value="P:U4 snRNA 3'-end processing"/>
    <property type="evidence" value="ECO:0007669"/>
    <property type="project" value="TreeGrafter"/>
</dbReference>
<gene>
    <name evidence="10" type="primary">CSON010529</name>
</gene>
<dbReference type="AlphaFoldDB" id="A0A336LLY7"/>
<dbReference type="Gene3D" id="3.30.230.70">
    <property type="entry name" value="GHMP Kinase, N-terminal domain"/>
    <property type="match status" value="1"/>
</dbReference>
<dbReference type="Pfam" id="PF01138">
    <property type="entry name" value="RNase_PH"/>
    <property type="match status" value="1"/>
</dbReference>
<keyword evidence="4" id="KW-0963">Cytoplasm</keyword>
<keyword evidence="6" id="KW-0271">Exosome</keyword>
<dbReference type="GO" id="GO:0006364">
    <property type="term" value="P:rRNA processing"/>
    <property type="evidence" value="ECO:0007669"/>
    <property type="project" value="UniProtKB-KW"/>
</dbReference>
<evidence type="ECO:0000256" key="6">
    <source>
        <dbReference type="ARBA" id="ARBA00022835"/>
    </source>
</evidence>
<keyword evidence="7" id="KW-0694">RNA-binding</keyword>
<dbReference type="InterPro" id="IPR001247">
    <property type="entry name" value="ExoRNase_PH_dom1"/>
</dbReference>
<evidence type="ECO:0000256" key="8">
    <source>
        <dbReference type="ARBA" id="ARBA00023242"/>
    </source>
</evidence>
<dbReference type="SUPFAM" id="SSF54211">
    <property type="entry name" value="Ribosomal protein S5 domain 2-like"/>
    <property type="match status" value="1"/>
</dbReference>
<keyword evidence="5" id="KW-0698">rRNA processing</keyword>
<dbReference type="GO" id="GO:0016075">
    <property type="term" value="P:rRNA catabolic process"/>
    <property type="evidence" value="ECO:0007669"/>
    <property type="project" value="TreeGrafter"/>
</dbReference>
<dbReference type="CDD" id="cd11371">
    <property type="entry name" value="RNase_PH_MTR3"/>
    <property type="match status" value="1"/>
</dbReference>
<sequence>MPADQRRINGPDASHSYKLYSKEYLQALENQLNRTDRGNEESRKIFIESGILSNSRGSAYIEMGNTKVTVAVVDPREIPKNNKYREEGDLYCDFKFSPFSCVKRKLPQTDAEEKSYALALKRALQPAVCRYTFPNFQVDVLVNVLENDGSALAAAITAAGLALSDAGIPMYDVITAACIGISEDKFLVDPTGAEEEICNLVGSVHGTITMARLSRLEQISEVFQSGFLPLDTVKKGCEILLKTNQDIAPLVQQLISKKVTKQVKANKLAELERMEVTIIKEEKME</sequence>
<dbReference type="OMA" id="NIKEDPY"/>
<organism evidence="10">
    <name type="scientific">Culicoides sonorensis</name>
    <name type="common">Biting midge</name>
    <dbReference type="NCBI Taxonomy" id="179676"/>
    <lineage>
        <taxon>Eukaryota</taxon>
        <taxon>Metazoa</taxon>
        <taxon>Ecdysozoa</taxon>
        <taxon>Arthropoda</taxon>
        <taxon>Hexapoda</taxon>
        <taxon>Insecta</taxon>
        <taxon>Pterygota</taxon>
        <taxon>Neoptera</taxon>
        <taxon>Endopterygota</taxon>
        <taxon>Diptera</taxon>
        <taxon>Nematocera</taxon>
        <taxon>Chironomoidea</taxon>
        <taxon>Ceratopogonidae</taxon>
        <taxon>Ceratopogoninae</taxon>
        <taxon>Culicoides</taxon>
        <taxon>Monoculicoides</taxon>
    </lineage>
</organism>
<dbReference type="GO" id="GO:0071028">
    <property type="term" value="P:nuclear mRNA surveillance"/>
    <property type="evidence" value="ECO:0007669"/>
    <property type="project" value="TreeGrafter"/>
</dbReference>
<evidence type="ECO:0000256" key="3">
    <source>
        <dbReference type="ARBA" id="ARBA00006678"/>
    </source>
</evidence>
<dbReference type="VEuPathDB" id="VectorBase:CSON010529"/>
<dbReference type="InterPro" id="IPR027408">
    <property type="entry name" value="PNPase/RNase_PH_dom_sf"/>
</dbReference>
<name>A0A336LLY7_CULSO</name>
<dbReference type="InterPro" id="IPR020568">
    <property type="entry name" value="Ribosomal_Su5_D2-typ_SF"/>
</dbReference>
<comment type="similarity">
    <text evidence="3">Belongs to the RNase PH family.</text>
</comment>
<feature type="domain" description="Exoribonuclease phosphorolytic" evidence="9">
    <location>
        <begin position="41"/>
        <end position="169"/>
    </location>
</feature>
<proteinExistence type="inferred from homology"/>
<evidence type="ECO:0000313" key="10">
    <source>
        <dbReference type="EMBL" id="SSX18735.1"/>
    </source>
</evidence>
<accession>A0A336LLY7</accession>
<dbReference type="InterPro" id="IPR050080">
    <property type="entry name" value="RNase_PH"/>
</dbReference>
<dbReference type="EMBL" id="UFQT01000042">
    <property type="protein sequence ID" value="SSX18735.1"/>
    <property type="molecule type" value="Genomic_DNA"/>
</dbReference>
<evidence type="ECO:0000259" key="9">
    <source>
        <dbReference type="Pfam" id="PF01138"/>
    </source>
</evidence>
<dbReference type="GO" id="GO:0000177">
    <property type="term" value="C:cytoplasmic exosome (RNase complex)"/>
    <property type="evidence" value="ECO:0007669"/>
    <property type="project" value="TreeGrafter"/>
</dbReference>
<dbReference type="GO" id="GO:0071051">
    <property type="term" value="P:poly(A)-dependent snoRNA 3'-end processing"/>
    <property type="evidence" value="ECO:0007669"/>
    <property type="project" value="TreeGrafter"/>
</dbReference>
<reference evidence="10" key="1">
    <citation type="submission" date="2018-07" db="EMBL/GenBank/DDBJ databases">
        <authorList>
            <person name="Quirk P.G."/>
            <person name="Krulwich T.A."/>
        </authorList>
    </citation>
    <scope>NUCLEOTIDE SEQUENCE</scope>
</reference>
<dbReference type="PANTHER" id="PTHR11953:SF2">
    <property type="entry name" value="EXOSOME COMPLEX COMPONENT MTR3"/>
    <property type="match status" value="1"/>
</dbReference>
<evidence type="ECO:0000256" key="7">
    <source>
        <dbReference type="ARBA" id="ARBA00022884"/>
    </source>
</evidence>
<keyword evidence="8" id="KW-0539">Nucleus</keyword>
<dbReference type="GO" id="GO:0005730">
    <property type="term" value="C:nucleolus"/>
    <property type="evidence" value="ECO:0007669"/>
    <property type="project" value="TreeGrafter"/>
</dbReference>
<evidence type="ECO:0000256" key="5">
    <source>
        <dbReference type="ARBA" id="ARBA00022552"/>
    </source>
</evidence>